<comment type="caution">
    <text evidence="3">The sequence shown here is derived from an EMBL/GenBank/DDBJ whole genome shotgun (WGS) entry which is preliminary data.</text>
</comment>
<feature type="transmembrane region" description="Helical" evidence="1">
    <location>
        <begin position="60"/>
        <end position="76"/>
    </location>
</feature>
<gene>
    <name evidence="3" type="ORF">HNQ58_001968</name>
</gene>
<dbReference type="Proteomes" id="UP000519004">
    <property type="component" value="Unassembled WGS sequence"/>
</dbReference>
<proteinExistence type="predicted"/>
<name>A0A7W7Y0X1_9GAMM</name>
<dbReference type="PANTHER" id="PTHR34220">
    <property type="entry name" value="SENSOR HISTIDINE KINASE YPDA"/>
    <property type="match status" value="1"/>
</dbReference>
<dbReference type="AlphaFoldDB" id="A0A7W7Y0X1"/>
<dbReference type="InterPro" id="IPR010559">
    <property type="entry name" value="Sig_transdc_His_kin_internal"/>
</dbReference>
<sequence length="371" mass="40493">MSAVPPDAPAGRTHAPVLGARALFVVGTGIGALLFLRSWLDELAASGRANAGIKLLEEFSGAYLAVLLVPLIVRAARRFPLRGRGALFNLPVHLLGALAFAATHTTLMWLSRSLLAPLFGLGVYQYGHLPTRYLMELPMQLAIYAGTVLLTLAFDRYRRLRDAEVEAATLRAQLTQAQIEALSRQIEPHFLFNTLNAISELMYSSPRVADEMMSRLSELLRHAFQQRNAPEATLAEELRLLELYLAIMRLRFGERLGVRIDVPDALRGAQVPRLLLQPLVENALQHGVDPATQTVDVEISVAAEADDLLIRVRDHGPGPGRSERGGVGLDNTAARIARLYGAVYGLRLRNAEGGGAEAEVRLPLARTPEAD</sequence>
<keyword evidence="1" id="KW-1133">Transmembrane helix</keyword>
<protein>
    <recommendedName>
        <fullName evidence="2">Histidine kinase/HSP90-like ATPase domain-containing protein</fullName>
    </recommendedName>
</protein>
<dbReference type="InterPro" id="IPR036890">
    <property type="entry name" value="HATPase_C_sf"/>
</dbReference>
<organism evidence="3 4">
    <name type="scientific">Rehaibacterium terrae</name>
    <dbReference type="NCBI Taxonomy" id="1341696"/>
    <lineage>
        <taxon>Bacteria</taxon>
        <taxon>Pseudomonadati</taxon>
        <taxon>Pseudomonadota</taxon>
        <taxon>Gammaproteobacteria</taxon>
        <taxon>Lysobacterales</taxon>
        <taxon>Lysobacteraceae</taxon>
        <taxon>Rehaibacterium</taxon>
    </lineage>
</organism>
<evidence type="ECO:0000259" key="2">
    <source>
        <dbReference type="SMART" id="SM00387"/>
    </source>
</evidence>
<keyword evidence="4" id="KW-1185">Reference proteome</keyword>
<dbReference type="RefSeq" id="WP_183948732.1">
    <property type="nucleotide sequence ID" value="NZ_JACHHX010000014.1"/>
</dbReference>
<dbReference type="SMART" id="SM00387">
    <property type="entry name" value="HATPase_c"/>
    <property type="match status" value="1"/>
</dbReference>
<dbReference type="Pfam" id="PF02518">
    <property type="entry name" value="HATPase_c"/>
    <property type="match status" value="1"/>
</dbReference>
<dbReference type="Gene3D" id="3.30.565.10">
    <property type="entry name" value="Histidine kinase-like ATPase, C-terminal domain"/>
    <property type="match status" value="1"/>
</dbReference>
<accession>A0A7W7Y0X1</accession>
<reference evidence="3 4" key="1">
    <citation type="submission" date="2020-08" db="EMBL/GenBank/DDBJ databases">
        <title>Genomic Encyclopedia of Type Strains, Phase IV (KMG-IV): sequencing the most valuable type-strain genomes for metagenomic binning, comparative biology and taxonomic classification.</title>
        <authorList>
            <person name="Goeker M."/>
        </authorList>
    </citation>
    <scope>NUCLEOTIDE SEQUENCE [LARGE SCALE GENOMIC DNA]</scope>
    <source>
        <strain evidence="3 4">DSM 25897</strain>
    </source>
</reference>
<evidence type="ECO:0000313" key="4">
    <source>
        <dbReference type="Proteomes" id="UP000519004"/>
    </source>
</evidence>
<evidence type="ECO:0000256" key="1">
    <source>
        <dbReference type="SAM" id="Phobius"/>
    </source>
</evidence>
<keyword evidence="1" id="KW-0472">Membrane</keyword>
<dbReference type="Pfam" id="PF06580">
    <property type="entry name" value="His_kinase"/>
    <property type="match status" value="1"/>
</dbReference>
<feature type="domain" description="Histidine kinase/HSP90-like ATPase" evidence="2">
    <location>
        <begin position="271"/>
        <end position="366"/>
    </location>
</feature>
<feature type="transmembrane region" description="Helical" evidence="1">
    <location>
        <begin position="22"/>
        <end position="40"/>
    </location>
</feature>
<feature type="transmembrane region" description="Helical" evidence="1">
    <location>
        <begin position="88"/>
        <end position="110"/>
    </location>
</feature>
<dbReference type="EMBL" id="JACHHX010000014">
    <property type="protein sequence ID" value="MBB5016058.1"/>
    <property type="molecule type" value="Genomic_DNA"/>
</dbReference>
<dbReference type="GO" id="GO:0000155">
    <property type="term" value="F:phosphorelay sensor kinase activity"/>
    <property type="evidence" value="ECO:0007669"/>
    <property type="project" value="InterPro"/>
</dbReference>
<evidence type="ECO:0000313" key="3">
    <source>
        <dbReference type="EMBL" id="MBB5016058.1"/>
    </source>
</evidence>
<dbReference type="InterPro" id="IPR050640">
    <property type="entry name" value="Bact_2-comp_sensor_kinase"/>
</dbReference>
<dbReference type="InterPro" id="IPR003594">
    <property type="entry name" value="HATPase_dom"/>
</dbReference>
<dbReference type="GO" id="GO:0016020">
    <property type="term" value="C:membrane"/>
    <property type="evidence" value="ECO:0007669"/>
    <property type="project" value="InterPro"/>
</dbReference>
<dbReference type="PANTHER" id="PTHR34220:SF7">
    <property type="entry name" value="SENSOR HISTIDINE KINASE YPDA"/>
    <property type="match status" value="1"/>
</dbReference>
<keyword evidence="1" id="KW-0812">Transmembrane</keyword>
<dbReference type="SUPFAM" id="SSF55874">
    <property type="entry name" value="ATPase domain of HSP90 chaperone/DNA topoisomerase II/histidine kinase"/>
    <property type="match status" value="1"/>
</dbReference>
<feature type="transmembrane region" description="Helical" evidence="1">
    <location>
        <begin position="137"/>
        <end position="154"/>
    </location>
</feature>